<dbReference type="Pfam" id="PF02594">
    <property type="entry name" value="DUF167"/>
    <property type="match status" value="1"/>
</dbReference>
<dbReference type="GeneTree" id="ENSGT00940000164795"/>
<dbReference type="NCBIfam" id="TIGR00251">
    <property type="entry name" value="DUF167 family protein"/>
    <property type="match status" value="1"/>
</dbReference>
<dbReference type="Proteomes" id="UP000694558">
    <property type="component" value="Chromosome 10"/>
</dbReference>
<feature type="region of interest" description="Disordered" evidence="2">
    <location>
        <begin position="39"/>
        <end position="110"/>
    </location>
</feature>
<evidence type="ECO:0000256" key="1">
    <source>
        <dbReference type="ARBA" id="ARBA00010364"/>
    </source>
</evidence>
<evidence type="ECO:0000313" key="4">
    <source>
        <dbReference type="Proteomes" id="UP000694558"/>
    </source>
</evidence>
<dbReference type="AlphaFoldDB" id="A0A8D3B8E0"/>
<accession>A0A8D3B8E0</accession>
<organism evidence="3 4">
    <name type="scientific">Scophthalmus maximus</name>
    <name type="common">Turbot</name>
    <name type="synonym">Psetta maxima</name>
    <dbReference type="NCBI Taxonomy" id="52904"/>
    <lineage>
        <taxon>Eukaryota</taxon>
        <taxon>Metazoa</taxon>
        <taxon>Chordata</taxon>
        <taxon>Craniata</taxon>
        <taxon>Vertebrata</taxon>
        <taxon>Euteleostomi</taxon>
        <taxon>Actinopterygii</taxon>
        <taxon>Neopterygii</taxon>
        <taxon>Teleostei</taxon>
        <taxon>Neoteleostei</taxon>
        <taxon>Acanthomorphata</taxon>
        <taxon>Carangaria</taxon>
        <taxon>Pleuronectiformes</taxon>
        <taxon>Pleuronectoidei</taxon>
        <taxon>Scophthalmidae</taxon>
        <taxon>Scophthalmus</taxon>
    </lineage>
</organism>
<sequence length="222" mass="23326">MFSRSVVNITCVSTRFSRQLTLNRLPELRRPVALLLPRGSTVSTRGSTVSTRGSTVSARGSTVSTRGSTVSTRGSTKTGRFNTQMPKKQKTVKGQQGGAAEPEPSGPVVRDRSGAVTIVVHAKPGAKHSDVTDVSSEAVGVSIAAPPTDGEANTELIRFLAQVLDLKKSRVSLDKVHETVCVSVCLSVSLSVSLSACNCLFDCNCLSVCLSVSFSLSLSLSL</sequence>
<dbReference type="PANTHER" id="PTHR13420:SF7">
    <property type="entry name" value="UPF0235 PROTEIN C15ORF40"/>
    <property type="match status" value="1"/>
</dbReference>
<dbReference type="SUPFAM" id="SSF69786">
    <property type="entry name" value="YggU-like"/>
    <property type="match status" value="1"/>
</dbReference>
<evidence type="ECO:0000313" key="3">
    <source>
        <dbReference type="Ensembl" id="ENSSMAP00000030143.2"/>
    </source>
</evidence>
<reference evidence="3" key="2">
    <citation type="submission" date="2025-08" db="UniProtKB">
        <authorList>
            <consortium name="Ensembl"/>
        </authorList>
    </citation>
    <scope>IDENTIFICATION</scope>
</reference>
<dbReference type="InterPro" id="IPR036591">
    <property type="entry name" value="YggU-like_sf"/>
</dbReference>
<name>A0A8D3B8E0_SCOMX</name>
<protein>
    <submittedName>
        <fullName evidence="3">Uncharacterized protein</fullName>
    </submittedName>
</protein>
<dbReference type="HAMAP" id="MF_00634">
    <property type="entry name" value="UPF0235"/>
    <property type="match status" value="1"/>
</dbReference>
<dbReference type="GO" id="GO:0005737">
    <property type="term" value="C:cytoplasm"/>
    <property type="evidence" value="ECO:0007669"/>
    <property type="project" value="TreeGrafter"/>
</dbReference>
<proteinExistence type="inferred from homology"/>
<dbReference type="SMART" id="SM01152">
    <property type="entry name" value="DUF167"/>
    <property type="match status" value="1"/>
</dbReference>
<dbReference type="Ensembl" id="ENSSMAT00000030513.2">
    <property type="protein sequence ID" value="ENSSMAP00000030143.2"/>
    <property type="gene ID" value="ENSSMAG00000018479.2"/>
</dbReference>
<feature type="compositionally biased region" description="Low complexity" evidence="2">
    <location>
        <begin position="39"/>
        <end position="80"/>
    </location>
</feature>
<dbReference type="Gene3D" id="3.30.1200.10">
    <property type="entry name" value="YggU-like"/>
    <property type="match status" value="1"/>
</dbReference>
<dbReference type="InterPro" id="IPR003746">
    <property type="entry name" value="DUF167"/>
</dbReference>
<reference evidence="3" key="1">
    <citation type="submission" date="2023-05" db="EMBL/GenBank/DDBJ databases">
        <title>High-quality long-read genome of Scophthalmus maximus.</title>
        <authorList>
            <person name="Lien S."/>
            <person name="Martinez P."/>
        </authorList>
    </citation>
    <scope>NUCLEOTIDE SEQUENCE [LARGE SCALE GENOMIC DNA]</scope>
</reference>
<gene>
    <name evidence="3" type="primary">c7h15orf40</name>
</gene>
<dbReference type="PANTHER" id="PTHR13420">
    <property type="entry name" value="UPF0235 PROTEIN C15ORF40"/>
    <property type="match status" value="1"/>
</dbReference>
<evidence type="ECO:0000256" key="2">
    <source>
        <dbReference type="SAM" id="MobiDB-lite"/>
    </source>
</evidence>
<comment type="similarity">
    <text evidence="1">Belongs to the UPF0235 family.</text>
</comment>